<dbReference type="Proteomes" id="UP000007797">
    <property type="component" value="Unassembled WGS sequence"/>
</dbReference>
<dbReference type="GeneID" id="14872318"/>
<accession>F4PVL7</accession>
<name>F4PVL7_CACFS</name>
<dbReference type="OrthoDB" id="14110at2759"/>
<evidence type="ECO:0000313" key="1">
    <source>
        <dbReference type="EMBL" id="EGG20031.1"/>
    </source>
</evidence>
<evidence type="ECO:0000313" key="2">
    <source>
        <dbReference type="Proteomes" id="UP000007797"/>
    </source>
</evidence>
<dbReference type="RefSeq" id="XP_004367014.1">
    <property type="nucleotide sequence ID" value="XM_004366957.1"/>
</dbReference>
<organism evidence="1 2">
    <name type="scientific">Cavenderia fasciculata</name>
    <name type="common">Slime mold</name>
    <name type="synonym">Dictyostelium fasciculatum</name>
    <dbReference type="NCBI Taxonomy" id="261658"/>
    <lineage>
        <taxon>Eukaryota</taxon>
        <taxon>Amoebozoa</taxon>
        <taxon>Evosea</taxon>
        <taxon>Eumycetozoa</taxon>
        <taxon>Dictyostelia</taxon>
        <taxon>Acytosteliales</taxon>
        <taxon>Cavenderiaceae</taxon>
        <taxon>Cavenderia</taxon>
    </lineage>
</organism>
<sequence length="105" mass="12325">MTFIKGAVYDPERARDSVLQTKEHLENIEGALKESDALNKEKAKDLFEQYQKLPITFQINWSLANEDPSENQKKADFCRDKLNELNHEFRFTQSKIPRAFNADNY</sequence>
<dbReference type="KEGG" id="dfa:DFA_07147"/>
<dbReference type="OMA" id="QINWAVA"/>
<protein>
    <submittedName>
        <fullName evidence="1">Uncharacterized protein</fullName>
    </submittedName>
</protein>
<reference evidence="2" key="1">
    <citation type="journal article" date="2011" name="Genome Res.">
        <title>Phylogeny-wide analysis of social amoeba genomes highlights ancient origins for complex intercellular communication.</title>
        <authorList>
            <person name="Heidel A.J."/>
            <person name="Lawal H.M."/>
            <person name="Felder M."/>
            <person name="Schilde C."/>
            <person name="Helps N.R."/>
            <person name="Tunggal B."/>
            <person name="Rivero F."/>
            <person name="John U."/>
            <person name="Schleicher M."/>
            <person name="Eichinger L."/>
            <person name="Platzer M."/>
            <person name="Noegel A.A."/>
            <person name="Schaap P."/>
            <person name="Gloeckner G."/>
        </authorList>
    </citation>
    <scope>NUCLEOTIDE SEQUENCE [LARGE SCALE GENOMIC DNA]</scope>
    <source>
        <strain evidence="2">SH3</strain>
    </source>
</reference>
<dbReference type="EMBL" id="GL883013">
    <property type="protein sequence ID" value="EGG20031.1"/>
    <property type="molecule type" value="Genomic_DNA"/>
</dbReference>
<dbReference type="AlphaFoldDB" id="F4PVL7"/>
<gene>
    <name evidence="1" type="ORF">DFA_07147</name>
</gene>
<keyword evidence="2" id="KW-1185">Reference proteome</keyword>
<proteinExistence type="predicted"/>